<evidence type="ECO:0000313" key="2">
    <source>
        <dbReference type="EMBL" id="NKX50431.1"/>
    </source>
</evidence>
<name>A0ABX1JMS3_9MICC</name>
<dbReference type="EMBL" id="JAAZSR010000090">
    <property type="protein sequence ID" value="NKX50431.1"/>
    <property type="molecule type" value="Genomic_DNA"/>
</dbReference>
<sequence length="86" mass="8950">MTEADNTEKDPAESYPPLNPDPVGQGEPWEQGSRSGNIRDQQQTHAGGAVPPAYVGSGDPEAGPRPEDPVDGTGKWDEQGRGGPGV</sequence>
<proteinExistence type="predicted"/>
<gene>
    <name evidence="2" type="ORF">HER39_07600</name>
</gene>
<comment type="caution">
    <text evidence="2">The sequence shown here is derived from an EMBL/GenBank/DDBJ whole genome shotgun (WGS) entry which is preliminary data.</text>
</comment>
<protein>
    <submittedName>
        <fullName evidence="2">Uncharacterized protein</fullName>
    </submittedName>
</protein>
<feature type="compositionally biased region" description="Polar residues" evidence="1">
    <location>
        <begin position="32"/>
        <end position="45"/>
    </location>
</feature>
<accession>A0ABX1JMS3</accession>
<feature type="compositionally biased region" description="Basic and acidic residues" evidence="1">
    <location>
        <begin position="62"/>
        <end position="80"/>
    </location>
</feature>
<evidence type="ECO:0000313" key="3">
    <source>
        <dbReference type="Proteomes" id="UP000523795"/>
    </source>
</evidence>
<keyword evidence="3" id="KW-1185">Reference proteome</keyword>
<feature type="region of interest" description="Disordered" evidence="1">
    <location>
        <begin position="1"/>
        <end position="86"/>
    </location>
</feature>
<reference evidence="2 3" key="1">
    <citation type="submission" date="2020-04" db="EMBL/GenBank/DDBJ databases">
        <authorList>
            <person name="Liu S."/>
        </authorList>
    </citation>
    <scope>NUCLEOTIDE SEQUENCE [LARGE SCALE GENOMIC DNA]</scope>
    <source>
        <strain evidence="2 3">CGMCC 1.15091</strain>
    </source>
</reference>
<organism evidence="2 3">
    <name type="scientific">Arthrobacter deserti</name>
    <dbReference type="NCBI Taxonomy" id="1742687"/>
    <lineage>
        <taxon>Bacteria</taxon>
        <taxon>Bacillati</taxon>
        <taxon>Actinomycetota</taxon>
        <taxon>Actinomycetes</taxon>
        <taxon>Micrococcales</taxon>
        <taxon>Micrococcaceae</taxon>
        <taxon>Arthrobacter</taxon>
    </lineage>
</organism>
<dbReference type="Proteomes" id="UP000523795">
    <property type="component" value="Unassembled WGS sequence"/>
</dbReference>
<evidence type="ECO:0000256" key="1">
    <source>
        <dbReference type="SAM" id="MobiDB-lite"/>
    </source>
</evidence>
<feature type="compositionally biased region" description="Basic and acidic residues" evidence="1">
    <location>
        <begin position="1"/>
        <end position="12"/>
    </location>
</feature>